<protein>
    <recommendedName>
        <fullName evidence="17">VWFA domain-containing protein</fullName>
    </recommendedName>
</protein>
<evidence type="ECO:0000256" key="1">
    <source>
        <dbReference type="ARBA" id="ARBA00004479"/>
    </source>
</evidence>
<dbReference type="InterPro" id="IPR036465">
    <property type="entry name" value="vWFA_dom_sf"/>
</dbReference>
<name>A0A8S1CVS8_9INSE</name>
<keyword evidence="13" id="KW-1015">Disulfide bond</keyword>
<dbReference type="Proteomes" id="UP000494165">
    <property type="component" value="Unassembled WGS sequence"/>
</dbReference>
<evidence type="ECO:0000256" key="4">
    <source>
        <dbReference type="ARBA" id="ARBA00022673"/>
    </source>
</evidence>
<dbReference type="InterPro" id="IPR013680">
    <property type="entry name" value="VDCC_a2/dsu"/>
</dbReference>
<dbReference type="GO" id="GO:0005245">
    <property type="term" value="F:voltage-gated calcium channel activity"/>
    <property type="evidence" value="ECO:0007669"/>
    <property type="project" value="TreeGrafter"/>
</dbReference>
<evidence type="ECO:0000256" key="11">
    <source>
        <dbReference type="ARBA" id="ARBA00023065"/>
    </source>
</evidence>
<keyword evidence="4" id="KW-0107">Calcium channel</keyword>
<dbReference type="FunFam" id="3.40.50.410:FF:000007">
    <property type="entry name" value="Calcium voltage-gated channel auxiliary subunit alpha2delta 3"/>
    <property type="match status" value="1"/>
</dbReference>
<keyword evidence="10" id="KW-1133">Transmembrane helix</keyword>
<dbReference type="AlphaFoldDB" id="A0A8S1CVS8"/>
<dbReference type="InterPro" id="IPR002035">
    <property type="entry name" value="VWF_A"/>
</dbReference>
<evidence type="ECO:0000256" key="5">
    <source>
        <dbReference type="ARBA" id="ARBA00022692"/>
    </source>
</evidence>
<keyword evidence="11" id="KW-0406">Ion transport</keyword>
<evidence type="ECO:0000256" key="8">
    <source>
        <dbReference type="ARBA" id="ARBA00022837"/>
    </source>
</evidence>
<evidence type="ECO:0000256" key="3">
    <source>
        <dbReference type="ARBA" id="ARBA00022568"/>
    </source>
</evidence>
<comment type="subcellular location">
    <subcellularLocation>
        <location evidence="1">Membrane</location>
        <topology evidence="1">Single-pass type I membrane protein</topology>
    </subcellularLocation>
</comment>
<dbReference type="GO" id="GO:0005891">
    <property type="term" value="C:voltage-gated calcium channel complex"/>
    <property type="evidence" value="ECO:0007669"/>
    <property type="project" value="TreeGrafter"/>
</dbReference>
<accession>A0A8S1CVS8</accession>
<keyword evidence="6" id="KW-0479">Metal-binding</keyword>
<feature type="chain" id="PRO_5035925530" description="VWFA domain-containing protein" evidence="16">
    <location>
        <begin position="22"/>
        <end position="1140"/>
    </location>
</feature>
<keyword evidence="2" id="KW-0813">Transport</keyword>
<evidence type="ECO:0000256" key="2">
    <source>
        <dbReference type="ARBA" id="ARBA00022448"/>
    </source>
</evidence>
<evidence type="ECO:0000256" key="16">
    <source>
        <dbReference type="SAM" id="SignalP"/>
    </source>
</evidence>
<dbReference type="PROSITE" id="PS50234">
    <property type="entry name" value="VWFA"/>
    <property type="match status" value="1"/>
</dbReference>
<dbReference type="Pfam" id="PF08399">
    <property type="entry name" value="VWA_N"/>
    <property type="match status" value="1"/>
</dbReference>
<evidence type="ECO:0000256" key="9">
    <source>
        <dbReference type="ARBA" id="ARBA00022882"/>
    </source>
</evidence>
<proteinExistence type="predicted"/>
<evidence type="ECO:0000313" key="18">
    <source>
        <dbReference type="EMBL" id="CAB3369337.1"/>
    </source>
</evidence>
<dbReference type="Pfam" id="PF08473">
    <property type="entry name" value="VGCC_alpha2"/>
    <property type="match status" value="2"/>
</dbReference>
<evidence type="ECO:0000256" key="10">
    <source>
        <dbReference type="ARBA" id="ARBA00022989"/>
    </source>
</evidence>
<evidence type="ECO:0000256" key="12">
    <source>
        <dbReference type="ARBA" id="ARBA00023136"/>
    </source>
</evidence>
<keyword evidence="14" id="KW-0325">Glycoprotein</keyword>
<dbReference type="InterPro" id="IPR051173">
    <property type="entry name" value="Ca_channel_alpha-2/delta"/>
</dbReference>
<evidence type="ECO:0000256" key="6">
    <source>
        <dbReference type="ARBA" id="ARBA00022723"/>
    </source>
</evidence>
<dbReference type="PANTHER" id="PTHR10166:SF37">
    <property type="entry name" value="STOLID, ISOFORM H"/>
    <property type="match status" value="1"/>
</dbReference>
<dbReference type="Gene3D" id="3.30.450.20">
    <property type="entry name" value="PAS domain"/>
    <property type="match status" value="1"/>
</dbReference>
<keyword evidence="19" id="KW-1185">Reference proteome</keyword>
<keyword evidence="5" id="KW-0812">Transmembrane</keyword>
<keyword evidence="7 16" id="KW-0732">Signal</keyword>
<evidence type="ECO:0000256" key="7">
    <source>
        <dbReference type="ARBA" id="ARBA00022729"/>
    </source>
</evidence>
<gene>
    <name evidence="18" type="ORF">CLODIP_2_CD05713</name>
</gene>
<dbReference type="Pfam" id="PF13519">
    <property type="entry name" value="VWA_2"/>
    <property type="match status" value="1"/>
</dbReference>
<evidence type="ECO:0000259" key="17">
    <source>
        <dbReference type="PROSITE" id="PS50234"/>
    </source>
</evidence>
<reference evidence="18 19" key="1">
    <citation type="submission" date="2020-04" db="EMBL/GenBank/DDBJ databases">
        <authorList>
            <person name="Alioto T."/>
            <person name="Alioto T."/>
            <person name="Gomez Garrido J."/>
        </authorList>
    </citation>
    <scope>NUCLEOTIDE SEQUENCE [LARGE SCALE GENOMIC DNA]</scope>
</reference>
<keyword evidence="15" id="KW-0407">Ion channel</keyword>
<keyword evidence="3" id="KW-0109">Calcium transport</keyword>
<dbReference type="SMART" id="SM00327">
    <property type="entry name" value="VWA"/>
    <property type="match status" value="1"/>
</dbReference>
<evidence type="ECO:0000256" key="13">
    <source>
        <dbReference type="ARBA" id="ARBA00023157"/>
    </source>
</evidence>
<keyword evidence="9" id="KW-0851">Voltage-gated channel</keyword>
<keyword evidence="12" id="KW-0472">Membrane</keyword>
<dbReference type="Gene3D" id="3.40.50.410">
    <property type="entry name" value="von Willebrand factor, type A domain"/>
    <property type="match status" value="1"/>
</dbReference>
<evidence type="ECO:0000256" key="15">
    <source>
        <dbReference type="ARBA" id="ARBA00023303"/>
    </source>
</evidence>
<organism evidence="18 19">
    <name type="scientific">Cloeon dipterum</name>
    <dbReference type="NCBI Taxonomy" id="197152"/>
    <lineage>
        <taxon>Eukaryota</taxon>
        <taxon>Metazoa</taxon>
        <taxon>Ecdysozoa</taxon>
        <taxon>Arthropoda</taxon>
        <taxon>Hexapoda</taxon>
        <taxon>Insecta</taxon>
        <taxon>Pterygota</taxon>
        <taxon>Palaeoptera</taxon>
        <taxon>Ephemeroptera</taxon>
        <taxon>Pisciforma</taxon>
        <taxon>Baetidae</taxon>
        <taxon>Cloeon</taxon>
    </lineage>
</organism>
<keyword evidence="8" id="KW-0106">Calcium</keyword>
<dbReference type="EMBL" id="CADEPI010000044">
    <property type="protein sequence ID" value="CAB3369337.1"/>
    <property type="molecule type" value="Genomic_DNA"/>
</dbReference>
<comment type="caution">
    <text evidence="18">The sequence shown here is derived from an EMBL/GenBank/DDBJ whole genome shotgun (WGS) entry which is preliminary data.</text>
</comment>
<evidence type="ECO:0000256" key="14">
    <source>
        <dbReference type="ARBA" id="ARBA00023180"/>
    </source>
</evidence>
<feature type="signal peptide" evidence="16">
    <location>
        <begin position="1"/>
        <end position="21"/>
    </location>
</feature>
<dbReference type="SUPFAM" id="SSF53300">
    <property type="entry name" value="vWA-like"/>
    <property type="match status" value="1"/>
</dbReference>
<dbReference type="OrthoDB" id="10054666at2759"/>
<dbReference type="GO" id="GO:0046872">
    <property type="term" value="F:metal ion binding"/>
    <property type="evidence" value="ECO:0007669"/>
    <property type="project" value="UniProtKB-KW"/>
</dbReference>
<sequence length="1140" mass="127404">MEATRWLCFVCLLLVGPSAQDEDIPHNEVKNWALKFGVDLWEFGRQFTKMNELQRKYQDFEATVIRKDGLLLIRELAAEVQNMMDIKMNAVLRIMDSAEQAALTKQTTSTTILDAQRLNAKDNKGANEVKLVAGPAEHFGGLPVNTSLSAVLLPSAVNLKEAEGAVAWSGLLEPLFVNNYESDPALQWQYFGSSDGFTRLYPAVQWPTEPPDARSNAWYVGAATGPRDAIILLDASGSMAGEKRSLAITTASAILDTLGANDFVNVYRFAENTQEVAPCFKDILVQANAENIRELKSAMSKVRPENIANFTSALVTAFDILNRYLQAGQGTKCNQAIFLITDGSPSEFKEIFKHYNQPHMPVRIFTYLVAPSGGSATELRWMACNNKGFFSRVSSRQDAKEAALKHVEVLARPLVLYQNNHPLYWSPSFVDVRRQCLSPHPDCPNPELMTSVATAIFDRRNYSVRTAQLLGVVGTDVPIREIQKMVPPHKLGVNGYAFMINNNGHALFHPVLRPLPQPPGSRPEYSSVDFALLELVEGEGAVFDNHSHFNEMRSDLINQKEGEAELTVLVKQDQMRRVASRRQKYFYKGIDGTPFTLGIALPEGYGMHEVLAEQEIKLSKVNVTEFFKGADWKVHPDWVYCEYSYANEQPFSTAEERVLHFLSRTLQPGWKWMSLRPRSPQKDREPGHKKMERDSYYCDKNLMQSLVFDAMVTESLEKPSSRGKENKHPIATLMALLHRQGYQMFGVAMTFVATRSGLLRWKDHSDPGADQPHFSEFNRKATDEVWYQRAVEQHAIEPDSFVFSVDGESDKGAPLVTASHAVFVEHKGHKAPAAVVGLQFKQTALTSHFINITSSCQGYPNCKKTCASDELDCYVLDNNGFVILSESPEHSGKFFGQLDGTIMDSLVQDRIFKRVPLHDHQGACHDTRSTSTDAAPKLNSPTRHLTAVAQWAGAKALWMLTSFVGTTWSLPIPQEEDDYEDEEIEMALPEPMTPPPPPRPTTPIPIGPARPCEKRSDLYVLQPERLNTSGSFNPLKGKLTNCHVTGCERPFSVQKIPHSNLILLVVDTLCPCGSKQLFITPQEVPPSATCPKESLYRRRPTECFNYHPEEIVIQVCGGCTALRASLVFCLVASAWLMVVS</sequence>
<dbReference type="InterPro" id="IPR013608">
    <property type="entry name" value="VWA_N"/>
</dbReference>
<feature type="domain" description="VWFA" evidence="17">
    <location>
        <begin position="228"/>
        <end position="414"/>
    </location>
</feature>
<dbReference type="PANTHER" id="PTHR10166">
    <property type="entry name" value="VOLTAGE-DEPENDENT CALCIUM CHANNEL SUBUNIT ALPHA-2/DELTA-RELATED"/>
    <property type="match status" value="1"/>
</dbReference>
<evidence type="ECO:0000313" key="19">
    <source>
        <dbReference type="Proteomes" id="UP000494165"/>
    </source>
</evidence>